<feature type="region of interest" description="Disordered" evidence="1">
    <location>
        <begin position="1"/>
        <end position="39"/>
    </location>
</feature>
<dbReference type="Proteomes" id="UP001066276">
    <property type="component" value="Chromosome 6"/>
</dbReference>
<protein>
    <submittedName>
        <fullName evidence="2">Uncharacterized protein</fullName>
    </submittedName>
</protein>
<dbReference type="AlphaFoldDB" id="A0AAV7QVJ9"/>
<gene>
    <name evidence="2" type="ORF">NDU88_009356</name>
</gene>
<name>A0AAV7QVJ9_PLEWA</name>
<evidence type="ECO:0000313" key="2">
    <source>
        <dbReference type="EMBL" id="KAJ1143044.1"/>
    </source>
</evidence>
<organism evidence="2 3">
    <name type="scientific">Pleurodeles waltl</name>
    <name type="common">Iberian ribbed newt</name>
    <dbReference type="NCBI Taxonomy" id="8319"/>
    <lineage>
        <taxon>Eukaryota</taxon>
        <taxon>Metazoa</taxon>
        <taxon>Chordata</taxon>
        <taxon>Craniata</taxon>
        <taxon>Vertebrata</taxon>
        <taxon>Euteleostomi</taxon>
        <taxon>Amphibia</taxon>
        <taxon>Batrachia</taxon>
        <taxon>Caudata</taxon>
        <taxon>Salamandroidea</taxon>
        <taxon>Salamandridae</taxon>
        <taxon>Pleurodelinae</taxon>
        <taxon>Pleurodeles</taxon>
    </lineage>
</organism>
<reference evidence="2" key="1">
    <citation type="journal article" date="2022" name="bioRxiv">
        <title>Sequencing and chromosome-scale assembly of the giantPleurodeles waltlgenome.</title>
        <authorList>
            <person name="Brown T."/>
            <person name="Elewa A."/>
            <person name="Iarovenko S."/>
            <person name="Subramanian E."/>
            <person name="Araus A.J."/>
            <person name="Petzold A."/>
            <person name="Susuki M."/>
            <person name="Suzuki K.-i.T."/>
            <person name="Hayashi T."/>
            <person name="Toyoda A."/>
            <person name="Oliveira C."/>
            <person name="Osipova E."/>
            <person name="Leigh N.D."/>
            <person name="Simon A."/>
            <person name="Yun M.H."/>
        </authorList>
    </citation>
    <scope>NUCLEOTIDE SEQUENCE</scope>
    <source>
        <strain evidence="2">20211129_DDA</strain>
        <tissue evidence="2">Liver</tissue>
    </source>
</reference>
<proteinExistence type="predicted"/>
<evidence type="ECO:0000256" key="1">
    <source>
        <dbReference type="SAM" id="MobiDB-lite"/>
    </source>
</evidence>
<dbReference type="EMBL" id="JANPWB010000010">
    <property type="protein sequence ID" value="KAJ1143044.1"/>
    <property type="molecule type" value="Genomic_DNA"/>
</dbReference>
<evidence type="ECO:0000313" key="3">
    <source>
        <dbReference type="Proteomes" id="UP001066276"/>
    </source>
</evidence>
<accession>A0AAV7QVJ9</accession>
<comment type="caution">
    <text evidence="2">The sequence shown here is derived from an EMBL/GenBank/DDBJ whole genome shotgun (WGS) entry which is preliminary data.</text>
</comment>
<sequence>MASPVRASCRAAGGPEPLPASVQAGSGGVSGGRSAAMSSCGPRGPGALLGFHGPTVAETLLDLAALAIPRRCGRRELLGSAGRVRNGPGSGSRADPEWKGLALRSEEVEGTSHWCVDCWGNRALA</sequence>
<keyword evidence="3" id="KW-1185">Reference proteome</keyword>